<dbReference type="EMBL" id="CP025746">
    <property type="protein sequence ID" value="QAA35193.1"/>
    <property type="molecule type" value="Genomic_DNA"/>
</dbReference>
<protein>
    <recommendedName>
        <fullName evidence="1">Tyrosine specific protein phosphatases domain-containing protein</fullName>
    </recommendedName>
</protein>
<dbReference type="AlphaFoldDB" id="A0A3R5UJA6"/>
<keyword evidence="3" id="KW-1185">Reference proteome</keyword>
<dbReference type="InterPro" id="IPR029021">
    <property type="entry name" value="Prot-tyrosine_phosphatase-like"/>
</dbReference>
<dbReference type="Proteomes" id="UP000286268">
    <property type="component" value="Chromosome"/>
</dbReference>
<proteinExistence type="predicted"/>
<dbReference type="PANTHER" id="PTHR37321:SF1">
    <property type="entry name" value="EXPORTED PROTEIN"/>
    <property type="match status" value="1"/>
</dbReference>
<dbReference type="OrthoDB" id="3799094at2"/>
<dbReference type="Gene3D" id="3.90.190.10">
    <property type="entry name" value="Protein tyrosine phosphatase superfamily"/>
    <property type="match status" value="1"/>
</dbReference>
<dbReference type="PANTHER" id="PTHR37321">
    <property type="entry name" value="EXPORTED PROTEIN-RELATED"/>
    <property type="match status" value="1"/>
</dbReference>
<dbReference type="PROSITE" id="PS50056">
    <property type="entry name" value="TYR_PHOSPHATASE_2"/>
    <property type="match status" value="1"/>
</dbReference>
<evidence type="ECO:0000313" key="2">
    <source>
        <dbReference type="EMBL" id="QAA35193.1"/>
    </source>
</evidence>
<dbReference type="PROSITE" id="PS00383">
    <property type="entry name" value="TYR_PHOSPHATASE_1"/>
    <property type="match status" value="1"/>
</dbReference>
<dbReference type="Pfam" id="PF14323">
    <property type="entry name" value="GxGYxYP_C"/>
    <property type="match status" value="1"/>
</dbReference>
<accession>A0A3R5UJA6</accession>
<dbReference type="InterPro" id="IPR048309">
    <property type="entry name" value="GxGYxYP_N_3rd"/>
</dbReference>
<dbReference type="InterPro" id="IPR000387">
    <property type="entry name" value="Tyr_Pase_dom"/>
</dbReference>
<dbReference type="Gene3D" id="3.30.70.1690">
    <property type="match status" value="1"/>
</dbReference>
<dbReference type="InterPro" id="IPR025832">
    <property type="entry name" value="GxGYxYP_C"/>
</dbReference>
<dbReference type="Pfam" id="PF16216">
    <property type="entry name" value="GxGYxYP_N"/>
    <property type="match status" value="1"/>
</dbReference>
<dbReference type="InterPro" id="IPR032626">
    <property type="entry name" value="GxGYxYP_N_1st"/>
</dbReference>
<dbReference type="InterPro" id="IPR016130">
    <property type="entry name" value="Tyr_Pase_AS"/>
</dbReference>
<dbReference type="Pfam" id="PF14566">
    <property type="entry name" value="PTPlike_phytase"/>
    <property type="match status" value="1"/>
</dbReference>
<evidence type="ECO:0000313" key="3">
    <source>
        <dbReference type="Proteomes" id="UP000286268"/>
    </source>
</evidence>
<feature type="domain" description="Tyrosine specific protein phosphatases" evidence="1">
    <location>
        <begin position="196"/>
        <end position="277"/>
    </location>
</feature>
<sequence length="803" mass="92634">MMLSLNLLSSCALQERLYDVPKEPATPDPNTVNLVIDTLNYKDMPRNFRKTTDLTVLQKDKTIDVKGLDKLNISGSQQFSGFNLPLVISGINTKLPTTVIDLRQESHGFINDIPVSWKNLKNDANIGMTREQVLASEKSKLQSIKLNVPITFFNHPNMPVTPTKVQDEEQLTKDKNLNYIRITVTDGKIPTNDMVDYFIQVVKDQPNDTWLHFHCKEGIGRTSTFMIMYDMMKNSKQVSFDNITKRQLTLAGFDENETRLFYNKERTAFLQNFYKYCNENKDNFNIKWSEWIKTITTSNSPFSNYVKNTLKPKQLYVISQDRLSEAEKTMLATLQGVVNSQSAYQIYILSSSQPDYSLWLNDLKSSYGVNFKNVYDPWELVHMFKDYVEGYVLYSGGDNPSINNACSLCGLKNSIAVDKSIEYKVKLHGITKLKGDCRNTNEAWAYENLWNKGLNHSLVIQLQPSKASVLRDYAIMSKALVFYENDPNTTKLREKIFSSMDKNSVCLGWGPDEFVNVSTASKNGVSVVAADWSYNLTVLSSFDSKPLMQKAEDKEIPKEDNVHYVTFMMSDGDNQQWNLGSNYNSQKWFGSTNRGRFHMGWGISPSMYYLAPTVFKKYYDCASNKPFEDYFIVPPSGNGYMYPSKFEKSSLKLYLQQLDNYMKDTDEKYMAVIDDGSFHDNRLWNKFTDKPHMKGIFYLDYHRHDNYHGEIIWSKNKPIVSCRDLLWSGLEDESQLVKNINDRVENGETNVKDPKAYTFVYVHAWSKSMNDVRSAMDMLNKNPKVRVVSPKVFMETIDRNVKR</sequence>
<dbReference type="InterPro" id="IPR038410">
    <property type="entry name" value="GxGYxYP_C_sf"/>
</dbReference>
<dbReference type="InterPro" id="IPR048310">
    <property type="entry name" value="GxGYxYP_N_2nd"/>
</dbReference>
<gene>
    <name evidence="2" type="ORF">C1I91_01885</name>
</gene>
<reference evidence="2 3" key="1">
    <citation type="submission" date="2018-01" db="EMBL/GenBank/DDBJ databases">
        <title>Genome Sequencing and Assembly of Anaerobacter polyendosporus strain CT4.</title>
        <authorList>
            <person name="Tachaapaikoon C."/>
            <person name="Sutheeworapong S."/>
            <person name="Jenjaroenpun P."/>
            <person name="Wongsurawat T."/>
            <person name="Nookeaw I."/>
            <person name="Cheawchanlertfa P."/>
            <person name="Kosugi A."/>
            <person name="Cheevadhanarak S."/>
            <person name="Ratanakhanokchai K."/>
        </authorList>
    </citation>
    <scope>NUCLEOTIDE SEQUENCE [LARGE SCALE GENOMIC DNA]</scope>
    <source>
        <strain evidence="2 3">CT4</strain>
    </source>
</reference>
<dbReference type="SUPFAM" id="SSF52799">
    <property type="entry name" value="(Phosphotyrosine protein) phosphatases II"/>
    <property type="match status" value="1"/>
</dbReference>
<name>A0A3R5UJA6_9CLOT</name>
<dbReference type="SMART" id="SM01301">
    <property type="entry name" value="PTPlike_phytase"/>
    <property type="match status" value="1"/>
</dbReference>
<evidence type="ECO:0000259" key="1">
    <source>
        <dbReference type="PROSITE" id="PS50056"/>
    </source>
</evidence>
<dbReference type="KEGG" id="cmah:C1I91_01885"/>
<dbReference type="Pfam" id="PF20957">
    <property type="entry name" value="GxGYxYP_N_2nd"/>
    <property type="match status" value="1"/>
</dbReference>
<dbReference type="Gene3D" id="3.20.20.490">
    <property type="entry name" value="GxGYxYP glycoside hydrolase, C-terminal domain"/>
    <property type="match status" value="1"/>
</dbReference>
<organism evidence="2 3">
    <name type="scientific">Clostridium manihotivorum</name>
    <dbReference type="NCBI Taxonomy" id="2320868"/>
    <lineage>
        <taxon>Bacteria</taxon>
        <taxon>Bacillati</taxon>
        <taxon>Bacillota</taxon>
        <taxon>Clostridia</taxon>
        <taxon>Eubacteriales</taxon>
        <taxon>Clostridiaceae</taxon>
        <taxon>Clostridium</taxon>
    </lineage>
</organism>
<dbReference type="Pfam" id="PF20958">
    <property type="entry name" value="GxGYxYP_N_3rd"/>
    <property type="match status" value="1"/>
</dbReference>